<dbReference type="Pfam" id="PF07250">
    <property type="entry name" value="Glyoxal_oxid_N"/>
    <property type="match status" value="1"/>
</dbReference>
<keyword evidence="1 2" id="KW-0732">Signal</keyword>
<protein>
    <submittedName>
        <fullName evidence="5">Copper radical oxidase</fullName>
    </submittedName>
</protein>
<dbReference type="InterPro" id="IPR015202">
    <property type="entry name" value="GO-like_E_set"/>
</dbReference>
<dbReference type="Gene3D" id="2.60.120.260">
    <property type="entry name" value="Galactose-binding domain-like"/>
    <property type="match status" value="1"/>
</dbReference>
<dbReference type="SUPFAM" id="SSF50965">
    <property type="entry name" value="Galactose oxidase, central domain"/>
    <property type="match status" value="1"/>
</dbReference>
<sequence length="794" mass="86610">MMHPHLLFLIVSALVQIPLSAHCLSDNTSQADVNPAAIPAWNGHTPPGTASPAPFTPYFVPEGATSYDSSSPFVYYKGAWADTYSSHFVGGSSRKTTQRGAAFLISFTGTGIEWFGCIGPRHGEALVYVDGRLVNRVDAHAQHKYIQQRLFWKYDLPHRKHTLKVVHAGSRRRKGKHAGKFYLEIDIDAVVVYKGVPPSLPQQRASPAPRYQDHDHGYDQDQELVRQPAAPSSLETWELRQKGTTGVAAMQIAIISSSHAIIIDKVEHNPLTVEHYPAWGALFNLNTYAIKALHMKSNSFCAGGSFLGNGTLINVGGNPVVESHTAPLYFGQTNGTQGVRLFPPCEADDAADCDVSEHPERVRLASPRWYNTVVRIQDGSAMIIGGSRRGGWMNNVTTNNPTLEYYPPKNIHGANGTPIRLQFLVDTLNSNLFPIAFLLPDGRVFIAANRDAMIYDWKKNTDERLPRIPNGVRVTYPMTGTGLLLPLAPENDYAPEVLICGGSTLDDTRPGYELSAKKDLASDQCVRILLTEEGIKRGWQVEKMPEARMMPDAVLLPTGAVVILNGAGSGISGYGNVRDQVGVSNADNPVHTPVLYDPTAPVGKRFLTQGLPESPIPRMYHSVATLTPNGDIMIAGSNPNFDRSEVAYGTEYRVEWLRPPYMNKQRPVIVAAPGTLDFAQRVEVQVNIPESLRNRKLKGEYISLMDFGFVTHAVHANSRLVYLPAELAEDGQTLTVTGPPHGGVYPPGPGWLCVITGDVPSTAMKTMVGDGQGPPVDHGAIESLLKSTKGDQGD</sequence>
<dbReference type="AlphaFoldDB" id="A0A9P5MPA9"/>
<dbReference type="InterPro" id="IPR037293">
    <property type="entry name" value="Gal_Oxidase_central_sf"/>
</dbReference>
<dbReference type="CDD" id="cd02851">
    <property type="entry name" value="E_set_GO_C"/>
    <property type="match status" value="1"/>
</dbReference>
<reference evidence="5" key="1">
    <citation type="submission" date="2019-10" db="EMBL/GenBank/DDBJ databases">
        <authorList>
            <consortium name="DOE Joint Genome Institute"/>
            <person name="Kuo A."/>
            <person name="Miyauchi S."/>
            <person name="Kiss E."/>
            <person name="Drula E."/>
            <person name="Kohler A."/>
            <person name="Sanchez-Garcia M."/>
            <person name="Andreopoulos B."/>
            <person name="Barry K.W."/>
            <person name="Bonito G."/>
            <person name="Buee M."/>
            <person name="Carver A."/>
            <person name="Chen C."/>
            <person name="Cichocki N."/>
            <person name="Clum A."/>
            <person name="Culley D."/>
            <person name="Crous P.W."/>
            <person name="Fauchery L."/>
            <person name="Girlanda M."/>
            <person name="Hayes R."/>
            <person name="Keri Z."/>
            <person name="LaButti K."/>
            <person name="Lipzen A."/>
            <person name="Lombard V."/>
            <person name="Magnuson J."/>
            <person name="Maillard F."/>
            <person name="Morin E."/>
            <person name="Murat C."/>
            <person name="Nolan M."/>
            <person name="Ohm R."/>
            <person name="Pangilinan J."/>
            <person name="Pereira M."/>
            <person name="Perotto S."/>
            <person name="Peter M."/>
            <person name="Riley R."/>
            <person name="Sitrit Y."/>
            <person name="Stielow B."/>
            <person name="Szollosi G."/>
            <person name="Zifcakova L."/>
            <person name="Stursova M."/>
            <person name="Spatafora J.W."/>
            <person name="Tedersoo L."/>
            <person name="Vaario L.-M."/>
            <person name="Yamada A."/>
            <person name="Yan M."/>
            <person name="Wang P."/>
            <person name="Xu J."/>
            <person name="Bruns T."/>
            <person name="Baldrian P."/>
            <person name="Vilgalys R."/>
            <person name="Henrissat B."/>
            <person name="Grigoriev I.V."/>
            <person name="Hibbett D."/>
            <person name="Nagy L.G."/>
            <person name="Martin F.M."/>
        </authorList>
    </citation>
    <scope>NUCLEOTIDE SEQUENCE</scope>
    <source>
        <strain evidence="5">Prilba</strain>
    </source>
</reference>
<feature type="domain" description="Galactose oxidase-like Early set" evidence="4">
    <location>
        <begin position="666"/>
        <end position="767"/>
    </location>
</feature>
<dbReference type="Gene3D" id="2.130.10.80">
    <property type="entry name" value="Galactose oxidase/kelch, beta-propeller"/>
    <property type="match status" value="1"/>
</dbReference>
<organism evidence="5 6">
    <name type="scientific">Russula ochroleuca</name>
    <dbReference type="NCBI Taxonomy" id="152965"/>
    <lineage>
        <taxon>Eukaryota</taxon>
        <taxon>Fungi</taxon>
        <taxon>Dikarya</taxon>
        <taxon>Basidiomycota</taxon>
        <taxon>Agaricomycotina</taxon>
        <taxon>Agaricomycetes</taxon>
        <taxon>Russulales</taxon>
        <taxon>Russulaceae</taxon>
        <taxon>Russula</taxon>
    </lineage>
</organism>
<comment type="caution">
    <text evidence="5">The sequence shown here is derived from an EMBL/GenBank/DDBJ whole genome shotgun (WGS) entry which is preliminary data.</text>
</comment>
<proteinExistence type="predicted"/>
<dbReference type="PANTHER" id="PTHR32208:SF96">
    <property type="entry name" value="GLYOXAL OXIDASE"/>
    <property type="match status" value="1"/>
</dbReference>
<dbReference type="Proteomes" id="UP000759537">
    <property type="component" value="Unassembled WGS sequence"/>
</dbReference>
<dbReference type="InterPro" id="IPR009880">
    <property type="entry name" value="Glyoxal_oxidase_N"/>
</dbReference>
<feature type="domain" description="Glyoxal oxidase N-terminal" evidence="3">
    <location>
        <begin position="278"/>
        <end position="661"/>
    </location>
</feature>
<evidence type="ECO:0000256" key="1">
    <source>
        <dbReference type="ARBA" id="ARBA00022729"/>
    </source>
</evidence>
<dbReference type="InterPro" id="IPR013783">
    <property type="entry name" value="Ig-like_fold"/>
</dbReference>
<dbReference type="OrthoDB" id="2019572at2759"/>
<name>A0A9P5MPA9_9AGAM</name>
<reference evidence="5" key="2">
    <citation type="journal article" date="2020" name="Nat. Commun.">
        <title>Large-scale genome sequencing of mycorrhizal fungi provides insights into the early evolution of symbiotic traits.</title>
        <authorList>
            <person name="Miyauchi S."/>
            <person name="Kiss E."/>
            <person name="Kuo A."/>
            <person name="Drula E."/>
            <person name="Kohler A."/>
            <person name="Sanchez-Garcia M."/>
            <person name="Morin E."/>
            <person name="Andreopoulos B."/>
            <person name="Barry K.W."/>
            <person name="Bonito G."/>
            <person name="Buee M."/>
            <person name="Carver A."/>
            <person name="Chen C."/>
            <person name="Cichocki N."/>
            <person name="Clum A."/>
            <person name="Culley D."/>
            <person name="Crous P.W."/>
            <person name="Fauchery L."/>
            <person name="Girlanda M."/>
            <person name="Hayes R.D."/>
            <person name="Keri Z."/>
            <person name="LaButti K."/>
            <person name="Lipzen A."/>
            <person name="Lombard V."/>
            <person name="Magnuson J."/>
            <person name="Maillard F."/>
            <person name="Murat C."/>
            <person name="Nolan M."/>
            <person name="Ohm R.A."/>
            <person name="Pangilinan J."/>
            <person name="Pereira M.F."/>
            <person name="Perotto S."/>
            <person name="Peter M."/>
            <person name="Pfister S."/>
            <person name="Riley R."/>
            <person name="Sitrit Y."/>
            <person name="Stielow J.B."/>
            <person name="Szollosi G."/>
            <person name="Zifcakova L."/>
            <person name="Stursova M."/>
            <person name="Spatafora J.W."/>
            <person name="Tedersoo L."/>
            <person name="Vaario L.M."/>
            <person name="Yamada A."/>
            <person name="Yan M."/>
            <person name="Wang P."/>
            <person name="Xu J."/>
            <person name="Bruns T."/>
            <person name="Baldrian P."/>
            <person name="Vilgalys R."/>
            <person name="Dunand C."/>
            <person name="Henrissat B."/>
            <person name="Grigoriev I.V."/>
            <person name="Hibbett D."/>
            <person name="Nagy L.G."/>
            <person name="Martin F.M."/>
        </authorList>
    </citation>
    <scope>NUCLEOTIDE SEQUENCE</scope>
    <source>
        <strain evidence="5">Prilba</strain>
    </source>
</reference>
<keyword evidence="6" id="KW-1185">Reference proteome</keyword>
<dbReference type="InterPro" id="IPR011043">
    <property type="entry name" value="Gal_Oxase/kelch_b-propeller"/>
</dbReference>
<evidence type="ECO:0000313" key="6">
    <source>
        <dbReference type="Proteomes" id="UP000759537"/>
    </source>
</evidence>
<evidence type="ECO:0000256" key="2">
    <source>
        <dbReference type="SAM" id="SignalP"/>
    </source>
</evidence>
<feature type="chain" id="PRO_5040250353" evidence="2">
    <location>
        <begin position="24"/>
        <end position="794"/>
    </location>
</feature>
<feature type="signal peptide" evidence="2">
    <location>
        <begin position="1"/>
        <end position="23"/>
    </location>
</feature>
<dbReference type="PANTHER" id="PTHR32208">
    <property type="entry name" value="SECRETED PROTEIN-RELATED"/>
    <property type="match status" value="1"/>
</dbReference>
<dbReference type="Gene3D" id="2.60.40.10">
    <property type="entry name" value="Immunoglobulins"/>
    <property type="match status" value="1"/>
</dbReference>
<dbReference type="InterPro" id="IPR014756">
    <property type="entry name" value="Ig_E-set"/>
</dbReference>
<accession>A0A9P5MPA9</accession>
<evidence type="ECO:0000259" key="3">
    <source>
        <dbReference type="Pfam" id="PF07250"/>
    </source>
</evidence>
<dbReference type="Pfam" id="PF09118">
    <property type="entry name" value="GO-like_E_set"/>
    <property type="match status" value="1"/>
</dbReference>
<dbReference type="SUPFAM" id="SSF81296">
    <property type="entry name" value="E set domains"/>
    <property type="match status" value="1"/>
</dbReference>
<gene>
    <name evidence="5" type="ORF">DFH94DRAFT_811712</name>
</gene>
<evidence type="ECO:0000259" key="4">
    <source>
        <dbReference type="Pfam" id="PF09118"/>
    </source>
</evidence>
<dbReference type="EMBL" id="WHVB01000025">
    <property type="protein sequence ID" value="KAF8470488.1"/>
    <property type="molecule type" value="Genomic_DNA"/>
</dbReference>
<evidence type="ECO:0000313" key="5">
    <source>
        <dbReference type="EMBL" id="KAF8470488.1"/>
    </source>
</evidence>